<evidence type="ECO:0000256" key="7">
    <source>
        <dbReference type="ARBA" id="ARBA00070925"/>
    </source>
</evidence>
<dbReference type="FunFam" id="3.30.420.10:FF:000045">
    <property type="entry name" value="3'-5' exonuclease DinG"/>
    <property type="match status" value="1"/>
</dbReference>
<dbReference type="PANTHER" id="PTHR30231:SF41">
    <property type="entry name" value="DNA POLYMERASE III SUBUNIT EPSILON"/>
    <property type="match status" value="1"/>
</dbReference>
<dbReference type="GO" id="GO:0003677">
    <property type="term" value="F:DNA binding"/>
    <property type="evidence" value="ECO:0007669"/>
    <property type="project" value="InterPro"/>
</dbReference>
<organism evidence="9 10">
    <name type="scientific">Abiotrophia defectiva ATCC 49176</name>
    <dbReference type="NCBI Taxonomy" id="592010"/>
    <lineage>
        <taxon>Bacteria</taxon>
        <taxon>Bacillati</taxon>
        <taxon>Bacillota</taxon>
        <taxon>Bacilli</taxon>
        <taxon>Lactobacillales</taxon>
        <taxon>Aerococcaceae</taxon>
        <taxon>Abiotrophia</taxon>
    </lineage>
</organism>
<evidence type="ECO:0000313" key="10">
    <source>
        <dbReference type="Proteomes" id="UP000019050"/>
    </source>
</evidence>
<keyword evidence="1" id="KW-0808">Transferase</keyword>
<evidence type="ECO:0000256" key="1">
    <source>
        <dbReference type="ARBA" id="ARBA00022679"/>
    </source>
</evidence>
<dbReference type="GO" id="GO:0003887">
    <property type="term" value="F:DNA-directed DNA polymerase activity"/>
    <property type="evidence" value="ECO:0007669"/>
    <property type="project" value="UniProtKB-KW"/>
</dbReference>
<dbReference type="SMART" id="SM00479">
    <property type="entry name" value="EXOIII"/>
    <property type="match status" value="1"/>
</dbReference>
<evidence type="ECO:0000256" key="2">
    <source>
        <dbReference type="ARBA" id="ARBA00022695"/>
    </source>
</evidence>
<name>W1Q5N9_ABIDE</name>
<keyword evidence="4" id="KW-0540">Nuclease</keyword>
<dbReference type="GO" id="GO:0005829">
    <property type="term" value="C:cytosol"/>
    <property type="evidence" value="ECO:0007669"/>
    <property type="project" value="TreeGrafter"/>
</dbReference>
<dbReference type="Gene3D" id="3.30.420.10">
    <property type="entry name" value="Ribonuclease H-like superfamily/Ribonuclease H"/>
    <property type="match status" value="1"/>
</dbReference>
<keyword evidence="6" id="KW-0239">DNA-directed DNA polymerase</keyword>
<dbReference type="Proteomes" id="UP000019050">
    <property type="component" value="Unassembled WGS sequence"/>
</dbReference>
<dbReference type="HOGENOM" id="CLU_012117_1_0_9"/>
<comment type="caution">
    <text evidence="9">The sequence shown here is derived from an EMBL/GenBank/DDBJ whole genome shotgun (WGS) entry which is preliminary data.</text>
</comment>
<accession>W1Q5N9</accession>
<dbReference type="InterPro" id="IPR036397">
    <property type="entry name" value="RNaseH_sf"/>
</dbReference>
<dbReference type="GO" id="GO:0008408">
    <property type="term" value="F:3'-5' exonuclease activity"/>
    <property type="evidence" value="ECO:0007669"/>
    <property type="project" value="TreeGrafter"/>
</dbReference>
<dbReference type="GO" id="GO:0045004">
    <property type="term" value="P:DNA replication proofreading"/>
    <property type="evidence" value="ECO:0007669"/>
    <property type="project" value="TreeGrafter"/>
</dbReference>
<dbReference type="AlphaFoldDB" id="W1Q5N9"/>
<dbReference type="InterPro" id="IPR006054">
    <property type="entry name" value="DnaQ"/>
</dbReference>
<dbReference type="STRING" id="592010.GCWU000182_000227"/>
<keyword evidence="3" id="KW-0235">DNA replication</keyword>
<reference evidence="9" key="1">
    <citation type="submission" date="2013-06" db="EMBL/GenBank/DDBJ databases">
        <authorList>
            <person name="Weinstock G."/>
            <person name="Sodergren E."/>
            <person name="Clifton S."/>
            <person name="Fulton L."/>
            <person name="Fulton B."/>
            <person name="Courtney L."/>
            <person name="Fronick C."/>
            <person name="Harrison M."/>
            <person name="Strong C."/>
            <person name="Farmer C."/>
            <person name="Delahaunty K."/>
            <person name="Markovic C."/>
            <person name="Hall O."/>
            <person name="Minx P."/>
            <person name="Tomlinson C."/>
            <person name="Mitreva M."/>
            <person name="Nelson J."/>
            <person name="Hou S."/>
            <person name="Wollam A."/>
            <person name="Pepin K.H."/>
            <person name="Johnson M."/>
            <person name="Bhonagiri V."/>
            <person name="Nash W.E."/>
            <person name="Warren W."/>
            <person name="Chinwalla A."/>
            <person name="Mardis E.R."/>
            <person name="Wilson R.K."/>
        </authorList>
    </citation>
    <scope>NUCLEOTIDE SEQUENCE [LARGE SCALE GENOMIC DNA]</scope>
    <source>
        <strain evidence="9">ATCC 49176</strain>
    </source>
</reference>
<gene>
    <name evidence="9" type="ORF">GCWU000182_000227</name>
</gene>
<dbReference type="GeneID" id="84816392"/>
<dbReference type="Pfam" id="PF00929">
    <property type="entry name" value="RNase_T"/>
    <property type="match status" value="1"/>
</dbReference>
<dbReference type="EMBL" id="ACIN03000001">
    <property type="protein sequence ID" value="ESK66537.1"/>
    <property type="molecule type" value="Genomic_DNA"/>
</dbReference>
<dbReference type="PANTHER" id="PTHR30231">
    <property type="entry name" value="DNA POLYMERASE III SUBUNIT EPSILON"/>
    <property type="match status" value="1"/>
</dbReference>
<evidence type="ECO:0000259" key="8">
    <source>
        <dbReference type="SMART" id="SM00479"/>
    </source>
</evidence>
<keyword evidence="5 9" id="KW-0269">Exonuclease</keyword>
<proteinExistence type="predicted"/>
<dbReference type="CDD" id="cd06127">
    <property type="entry name" value="DEDDh"/>
    <property type="match status" value="1"/>
</dbReference>
<dbReference type="NCBIfam" id="TIGR00573">
    <property type="entry name" value="dnaq"/>
    <property type="match status" value="1"/>
</dbReference>
<keyword evidence="10" id="KW-1185">Reference proteome</keyword>
<feature type="domain" description="Exonuclease" evidence="8">
    <location>
        <begin position="7"/>
        <end position="173"/>
    </location>
</feature>
<evidence type="ECO:0000256" key="4">
    <source>
        <dbReference type="ARBA" id="ARBA00022722"/>
    </source>
</evidence>
<dbReference type="eggNOG" id="COG0847">
    <property type="taxonomic scope" value="Bacteria"/>
</dbReference>
<protein>
    <recommendedName>
        <fullName evidence="7">DNA polymerase III polC-type</fullName>
    </recommendedName>
</protein>
<dbReference type="RefSeq" id="WP_023390885.1">
    <property type="nucleotide sequence ID" value="NZ_KI535340.1"/>
</dbReference>
<evidence type="ECO:0000256" key="6">
    <source>
        <dbReference type="ARBA" id="ARBA00022932"/>
    </source>
</evidence>
<evidence type="ECO:0000313" key="9">
    <source>
        <dbReference type="EMBL" id="ESK66537.1"/>
    </source>
</evidence>
<keyword evidence="2" id="KW-0548">Nucleotidyltransferase</keyword>
<sequence length="828" mass="92972">MKAKGIRIAVVDLETTGSHLDQGDQIIQIGAVLIEDGQVLAQHSMLLNPERNIPTHITAITGIQSDQVQDAPTFSQVAGLWYERLKDCFFVAHNLGFDLTFLQAKFAEQGLDFQPPALDTVQLAKIFLPQAPGFNLQDLSQFFGLNFQDAHDALGDARMTAHLLDVLAHQAADLDYGTKLALQPIFKALPYQASQFLNQASSFYCQVNWPEGQGISQTQASHSSLISAKQRTAVAYWQEAGQDKSPLVLEAHARQDHQGLALALLHAWRQEGDKALLVLENEGQISHWQTLWQEVTGQQAGLYRPAYQFIDMASVYQFCHEFDLSRANQQELTVLAAALVWLTNSQYGCLDELNSELDISQIMRRYDFVAKTGKKVGYHRYLEGLKAKDLVLMSQKDWLSLKQVADSPLAFLGQARVLVLDLEASYQGLVDQESISLDASQLFVELKALLDQGQEEAQLESCLATSYDLLESMRAEFEASDLGNASNDWWTACLVKGSPRYLTVMAQVATLGQQLQDWLKTVKLAAKQKRTYRHLATTCRLLAKQSEGSYVRLQGQVSNGQIYQLALSRVPLIMRNKHLPQLSQYRQLAFLSDGQYDQPLGYGLSRFWQVEATYLSLPEQGQASSLTLQVPLAYAQSGQGYEEAEQLLAFIKDQLADKGTSHVLILANNKAQAQTYYRLLWESSLLEEGYLIYSQGQNGSLKKIKRRAEADDKAIVIVPRRLFLEESFTLSVDQLLVVLDRLPFDSLTNERTLGQSQVLGISDNQAFDQLTLPQMIFRLKKLLAQVASSRCKADYYLLDERVWTRYYSPKVEEYLAPAIDLVPILPSH</sequence>
<dbReference type="SUPFAM" id="SSF53098">
    <property type="entry name" value="Ribonuclease H-like"/>
    <property type="match status" value="1"/>
</dbReference>
<dbReference type="InterPro" id="IPR012337">
    <property type="entry name" value="RNaseH-like_sf"/>
</dbReference>
<dbReference type="InterPro" id="IPR013520">
    <property type="entry name" value="Ribonucl_H"/>
</dbReference>
<evidence type="ECO:0000256" key="3">
    <source>
        <dbReference type="ARBA" id="ARBA00022705"/>
    </source>
</evidence>
<keyword evidence="5 9" id="KW-0378">Hydrolase</keyword>
<evidence type="ECO:0000256" key="5">
    <source>
        <dbReference type="ARBA" id="ARBA00022839"/>
    </source>
</evidence>